<dbReference type="InterPro" id="IPR050166">
    <property type="entry name" value="ABC_transporter_ATP-bind"/>
</dbReference>
<dbReference type="Pfam" id="PF00005">
    <property type="entry name" value="ABC_tran"/>
    <property type="match status" value="1"/>
</dbReference>
<dbReference type="SUPFAM" id="SSF52540">
    <property type="entry name" value="P-loop containing nucleoside triphosphate hydrolases"/>
    <property type="match status" value="1"/>
</dbReference>
<dbReference type="Gene3D" id="3.40.50.300">
    <property type="entry name" value="P-loop containing nucleotide triphosphate hydrolases"/>
    <property type="match status" value="1"/>
</dbReference>
<evidence type="ECO:0000256" key="2">
    <source>
        <dbReference type="ARBA" id="ARBA00022741"/>
    </source>
</evidence>
<feature type="domain" description="ABC transporter" evidence="4">
    <location>
        <begin position="7"/>
        <end position="236"/>
    </location>
</feature>
<dbReference type="InterPro" id="IPR003593">
    <property type="entry name" value="AAA+_ATPase"/>
</dbReference>
<evidence type="ECO:0000256" key="1">
    <source>
        <dbReference type="ARBA" id="ARBA00022448"/>
    </source>
</evidence>
<dbReference type="CDD" id="cd03293">
    <property type="entry name" value="ABC_NrtD_SsuB_transporters"/>
    <property type="match status" value="1"/>
</dbReference>
<evidence type="ECO:0000313" key="5">
    <source>
        <dbReference type="EMBL" id="HGZ60476.1"/>
    </source>
</evidence>
<dbReference type="PROSITE" id="PS50893">
    <property type="entry name" value="ABC_TRANSPORTER_2"/>
    <property type="match status" value="1"/>
</dbReference>
<gene>
    <name evidence="5" type="ORF">ENW83_04645</name>
</gene>
<sequence>MMDDVLISLRKISKSYKSENGIVKVIDDITMDIKKEFLVILGPSGCGKSTLLRIIAGVESYSGGEIYYASGRVPKIGFVFQFPSLLPWMTVIDNVSLPLKNMGLGKDEAKETAKRYLSLVGLSGFEELYPYELSGGMRQRVNLARALAIQPEILLMDEPFSNLDPLTAESLRAEVLDIWLSGITPLKAIVMITHSVDEAIFLADRIVILTPRPSKIAKELKVNLPRPRNRRSAEFEQLEDLVYSYVS</sequence>
<evidence type="ECO:0000259" key="4">
    <source>
        <dbReference type="PROSITE" id="PS50893"/>
    </source>
</evidence>
<keyword evidence="2" id="KW-0547">Nucleotide-binding</keyword>
<dbReference type="PROSITE" id="PS00211">
    <property type="entry name" value="ABC_TRANSPORTER_1"/>
    <property type="match status" value="1"/>
</dbReference>
<protein>
    <submittedName>
        <fullName evidence="5">ABC transporter ATP-binding protein</fullName>
    </submittedName>
</protein>
<dbReference type="PANTHER" id="PTHR42788:SF13">
    <property type="entry name" value="ALIPHATIC SULFONATES IMPORT ATP-BINDING PROTEIN SSUB"/>
    <property type="match status" value="1"/>
</dbReference>
<reference evidence="5" key="1">
    <citation type="journal article" date="2020" name="mSystems">
        <title>Genome- and Community-Level Interaction Insights into Carbon Utilization and Element Cycling Functions of Hydrothermarchaeota in Hydrothermal Sediment.</title>
        <authorList>
            <person name="Zhou Z."/>
            <person name="Liu Y."/>
            <person name="Xu W."/>
            <person name="Pan J."/>
            <person name="Luo Z.H."/>
            <person name="Li M."/>
        </authorList>
    </citation>
    <scope>NUCLEOTIDE SEQUENCE [LARGE SCALE GENOMIC DNA]</scope>
    <source>
        <strain evidence="5">SpSt-885</strain>
    </source>
</reference>
<keyword evidence="3 5" id="KW-0067">ATP-binding</keyword>
<evidence type="ECO:0000256" key="3">
    <source>
        <dbReference type="ARBA" id="ARBA00022840"/>
    </source>
</evidence>
<dbReference type="InterPro" id="IPR003439">
    <property type="entry name" value="ABC_transporter-like_ATP-bd"/>
</dbReference>
<keyword evidence="1" id="KW-0813">Transport</keyword>
<organism evidence="5">
    <name type="scientific">Fervidicoccus fontis</name>
    <dbReference type="NCBI Taxonomy" id="683846"/>
    <lineage>
        <taxon>Archaea</taxon>
        <taxon>Thermoproteota</taxon>
        <taxon>Thermoprotei</taxon>
        <taxon>Fervidicoccales</taxon>
        <taxon>Fervidicoccaceae</taxon>
        <taxon>Fervidicoccus</taxon>
    </lineage>
</organism>
<proteinExistence type="predicted"/>
<dbReference type="SMART" id="SM00382">
    <property type="entry name" value="AAA"/>
    <property type="match status" value="1"/>
</dbReference>
<dbReference type="GO" id="GO:0016887">
    <property type="term" value="F:ATP hydrolysis activity"/>
    <property type="evidence" value="ECO:0007669"/>
    <property type="project" value="InterPro"/>
</dbReference>
<dbReference type="AlphaFoldDB" id="A0A7J3SLM9"/>
<name>A0A7J3SLM9_9CREN</name>
<dbReference type="GO" id="GO:0005524">
    <property type="term" value="F:ATP binding"/>
    <property type="evidence" value="ECO:0007669"/>
    <property type="project" value="UniProtKB-KW"/>
</dbReference>
<dbReference type="InterPro" id="IPR027417">
    <property type="entry name" value="P-loop_NTPase"/>
</dbReference>
<dbReference type="PANTHER" id="PTHR42788">
    <property type="entry name" value="TAURINE IMPORT ATP-BINDING PROTEIN-RELATED"/>
    <property type="match status" value="1"/>
</dbReference>
<dbReference type="EMBL" id="DTLS01000133">
    <property type="protein sequence ID" value="HGZ60476.1"/>
    <property type="molecule type" value="Genomic_DNA"/>
</dbReference>
<comment type="caution">
    <text evidence="5">The sequence shown here is derived from an EMBL/GenBank/DDBJ whole genome shotgun (WGS) entry which is preliminary data.</text>
</comment>
<dbReference type="InterPro" id="IPR017871">
    <property type="entry name" value="ABC_transporter-like_CS"/>
</dbReference>
<accession>A0A7J3SLM9</accession>